<protein>
    <submittedName>
        <fullName evidence="3">Ribonuclease inhibitor</fullName>
    </submittedName>
</protein>
<keyword evidence="4" id="KW-1185">Reference proteome</keyword>
<sequence length="102" mass="11987">MDFIIIDGKNMTNEKQMHHELKKKLKFPDYYGCNFDALYDCLTDISNNEIIIIHNFIYAFKSLNKISVSMIEVFYSAKMNTGDFHFLVIDEEIGNYIDMLSL</sequence>
<dbReference type="OrthoDB" id="5295683at2"/>
<organism evidence="3 4">
    <name type="scientific">Desulfomicrobium norvegicum (strain DSM 1741 / NCIMB 8310)</name>
    <name type="common">Desulfovibrio baculatus (strain Norway 4)</name>
    <name type="synonym">Desulfovibrio desulfuricans (strain Norway 4)</name>
    <dbReference type="NCBI Taxonomy" id="52561"/>
    <lineage>
        <taxon>Bacteria</taxon>
        <taxon>Pseudomonadati</taxon>
        <taxon>Thermodesulfobacteriota</taxon>
        <taxon>Desulfovibrionia</taxon>
        <taxon>Desulfovibrionales</taxon>
        <taxon>Desulfomicrobiaceae</taxon>
        <taxon>Desulfomicrobium</taxon>
    </lineage>
</organism>
<evidence type="ECO:0000313" key="3">
    <source>
        <dbReference type="EMBL" id="SFM21356.1"/>
    </source>
</evidence>
<accession>A0A8G2C669</accession>
<dbReference type="EMBL" id="FOTO01000021">
    <property type="protein sequence ID" value="SFM21356.1"/>
    <property type="molecule type" value="Genomic_DNA"/>
</dbReference>
<dbReference type="InterPro" id="IPR035905">
    <property type="entry name" value="Barstar-like_sf"/>
</dbReference>
<dbReference type="Pfam" id="PF01337">
    <property type="entry name" value="Barstar"/>
    <property type="match status" value="1"/>
</dbReference>
<name>A0A8G2C669_DESNO</name>
<evidence type="ECO:0000313" key="4">
    <source>
        <dbReference type="Proteomes" id="UP000199581"/>
    </source>
</evidence>
<comment type="similarity">
    <text evidence="1">Belongs to the barstar family.</text>
</comment>
<gene>
    <name evidence="3" type="ORF">SAMN05421830_12128</name>
</gene>
<evidence type="ECO:0000256" key="1">
    <source>
        <dbReference type="ARBA" id="ARBA00006845"/>
    </source>
</evidence>
<dbReference type="InterPro" id="IPR000468">
    <property type="entry name" value="Barstar"/>
</dbReference>
<dbReference type="Proteomes" id="UP000199581">
    <property type="component" value="Unassembled WGS sequence"/>
</dbReference>
<comment type="caution">
    <text evidence="3">The sequence shown here is derived from an EMBL/GenBank/DDBJ whole genome shotgun (WGS) entry which is preliminary data.</text>
</comment>
<dbReference type="SUPFAM" id="SSF52038">
    <property type="entry name" value="Barstar-related"/>
    <property type="match status" value="1"/>
</dbReference>
<proteinExistence type="inferred from homology"/>
<dbReference type="AlphaFoldDB" id="A0A8G2C669"/>
<reference evidence="3 4" key="1">
    <citation type="submission" date="2016-10" db="EMBL/GenBank/DDBJ databases">
        <authorList>
            <person name="Varghese N."/>
            <person name="Submissions S."/>
        </authorList>
    </citation>
    <scope>NUCLEOTIDE SEQUENCE [LARGE SCALE GENOMIC DNA]</scope>
    <source>
        <strain evidence="3 4">DSM 1741</strain>
    </source>
</reference>
<feature type="domain" description="Barstar (barnase inhibitor)" evidence="2">
    <location>
        <begin position="1"/>
        <end position="79"/>
    </location>
</feature>
<dbReference type="RefSeq" id="WP_092194548.1">
    <property type="nucleotide sequence ID" value="NZ_FOTO01000021.1"/>
</dbReference>
<dbReference type="Gene3D" id="3.30.370.10">
    <property type="entry name" value="Barstar-like"/>
    <property type="match status" value="1"/>
</dbReference>
<evidence type="ECO:0000259" key="2">
    <source>
        <dbReference type="Pfam" id="PF01337"/>
    </source>
</evidence>